<evidence type="ECO:0000313" key="5">
    <source>
        <dbReference type="Proteomes" id="UP000054621"/>
    </source>
</evidence>
<feature type="domain" description="Zeta toxin" evidence="3">
    <location>
        <begin position="250"/>
        <end position="435"/>
    </location>
</feature>
<dbReference type="Pfam" id="PF06414">
    <property type="entry name" value="Zeta_toxin"/>
    <property type="match status" value="1"/>
</dbReference>
<evidence type="ECO:0000256" key="1">
    <source>
        <dbReference type="ARBA" id="ARBA00022741"/>
    </source>
</evidence>
<dbReference type="Gene3D" id="3.40.50.300">
    <property type="entry name" value="P-loop containing nucleotide triphosphate hydrolases"/>
    <property type="match status" value="1"/>
</dbReference>
<dbReference type="GO" id="GO:0016301">
    <property type="term" value="F:kinase activity"/>
    <property type="evidence" value="ECO:0007669"/>
    <property type="project" value="InterPro"/>
</dbReference>
<name>A0A0W0YM71_9GAMM</name>
<dbReference type="EMBL" id="LNYV01000015">
    <property type="protein sequence ID" value="KTD57981.1"/>
    <property type="molecule type" value="Genomic_DNA"/>
</dbReference>
<evidence type="ECO:0000313" key="4">
    <source>
        <dbReference type="EMBL" id="KTD57981.1"/>
    </source>
</evidence>
<dbReference type="PATRIC" id="fig|28087.4.peg.1614"/>
<accession>A0A0W0YM71</accession>
<dbReference type="STRING" id="28087.Lsai_1503"/>
<dbReference type="InterPro" id="IPR010488">
    <property type="entry name" value="Zeta_toxin_domain"/>
</dbReference>
<organism evidence="4 5">
    <name type="scientific">Legionella sainthelensi</name>
    <dbReference type="NCBI Taxonomy" id="28087"/>
    <lineage>
        <taxon>Bacteria</taxon>
        <taxon>Pseudomonadati</taxon>
        <taxon>Pseudomonadota</taxon>
        <taxon>Gammaproteobacteria</taxon>
        <taxon>Legionellales</taxon>
        <taxon>Legionellaceae</taxon>
        <taxon>Legionella</taxon>
    </lineage>
</organism>
<dbReference type="InterPro" id="IPR027417">
    <property type="entry name" value="P-loop_NTPase"/>
</dbReference>
<proteinExistence type="predicted"/>
<keyword evidence="1" id="KW-0547">Nucleotide-binding</keyword>
<dbReference type="GO" id="GO:0005524">
    <property type="term" value="F:ATP binding"/>
    <property type="evidence" value="ECO:0007669"/>
    <property type="project" value="UniProtKB-KW"/>
</dbReference>
<gene>
    <name evidence="4" type="ORF">Lsai_1503</name>
</gene>
<keyword evidence="2" id="KW-0067">ATP-binding</keyword>
<reference evidence="4 5" key="1">
    <citation type="submission" date="2015-11" db="EMBL/GenBank/DDBJ databases">
        <title>Genomic analysis of 38 Legionella species identifies large and diverse effector repertoires.</title>
        <authorList>
            <person name="Burstein D."/>
            <person name="Amaro F."/>
            <person name="Zusman T."/>
            <person name="Lifshitz Z."/>
            <person name="Cohen O."/>
            <person name="Gilbert J.A."/>
            <person name="Pupko T."/>
            <person name="Shuman H.A."/>
            <person name="Segal G."/>
        </authorList>
    </citation>
    <scope>NUCLEOTIDE SEQUENCE [LARGE SCALE GENOMIC DNA]</scope>
    <source>
        <strain evidence="4 5">Mt.St.Helens-4</strain>
    </source>
</reference>
<comment type="caution">
    <text evidence="4">The sequence shown here is derived from an EMBL/GenBank/DDBJ whole genome shotgun (WGS) entry which is preliminary data.</text>
</comment>
<protein>
    <submittedName>
        <fullName evidence="4">Coiled-coil protein</fullName>
    </submittedName>
</protein>
<dbReference type="RefSeq" id="WP_027270815.1">
    <property type="nucleotide sequence ID" value="NZ_CAAAJE010000010.1"/>
</dbReference>
<evidence type="ECO:0000256" key="2">
    <source>
        <dbReference type="ARBA" id="ARBA00022840"/>
    </source>
</evidence>
<dbReference type="eggNOG" id="ENOG5030VWE">
    <property type="taxonomic scope" value="Bacteria"/>
</dbReference>
<sequence>MQKKIDETIKYIENVPATHVLEMIKSGIEPIYTHTNLQSCQRPKLDIAEIMACNAVYSKTEKPKYPTVQSLITYPIERIVYFDTIATTETEVQCGEELDLYKYVDCIYDKISKINFKEFEHAIKETAQINALKAYNAIHNKDQLDPSLAKHKEVYDRIKAAFESELYQVSDKFLLKHHVNPEEAFPLLVKMTLEDMIYNEEMKKCIESHITPKIKEIINQLIAEETPFPIHDAKGTIIGEAPLQKLSVHQGAERLTLMLAGAPASGKGTILAKVLHEAKTTNGIDERDMVKINTDTHRILVCHGRQEQLGTNNELHVSLNNDEASYITLMGYEKMRQKISQDSAPHMLIDGVAPANDRIQLGTQNNGKLEISIVTVDPECSVKRAQQRGESTGRYVQTSYLINSHRNVTLSTYDMLSNKELIGNKNIQISIYDTNVPHGTTPVYIAWIDMKDKKAEIYDSEKLAEFRGKRHIEPILNREQFFSRSMKRSLSMSSSELLSLSGYDVSDSSEQKLDY</sequence>
<dbReference type="OrthoDB" id="5647033at2"/>
<evidence type="ECO:0000259" key="3">
    <source>
        <dbReference type="Pfam" id="PF06414"/>
    </source>
</evidence>
<dbReference type="AlphaFoldDB" id="A0A0W0YM71"/>
<dbReference type="Proteomes" id="UP000054621">
    <property type="component" value="Unassembled WGS sequence"/>
</dbReference>